<dbReference type="EMBL" id="JABCRI010000012">
    <property type="protein sequence ID" value="KAF8396137.1"/>
    <property type="molecule type" value="Genomic_DNA"/>
</dbReference>
<dbReference type="OMA" id="FTEWEER"/>
<dbReference type="OrthoDB" id="1845088at2759"/>
<name>A0A835DCW1_TETSI</name>
<evidence type="ECO:0000259" key="1">
    <source>
        <dbReference type="Pfam" id="PF22936"/>
    </source>
</evidence>
<sequence length="466" mass="52023">MASSFTTSALIVANIAHLTGMVSVKLNPKNFLVWKEQILSLVDGVDLQDHITGDHKKPKNAISSIDGTEVANPTYVTWRRHDRMLKSLLSGTMTEEVLTLTIGMETARDVWQYLETSFAASTKEREYNLIMFTQAAQGRGQYQFQPNAQGKAAGMANQPIGPTMGMQQNNLIGEQQVVCQICGKANYMTLNCWNRFNHSYQAEEIPQALAAMTVTDPHDLEWIPDTGASSHMTNNPGILNTVKPYMGHDKIIIGDGKELSISHVGYALLPTPHGNLPLSNVLLVPKITKNLLSVGQLSDDLSYIFEFSSDGFVIKDKKTGRILATKIKEGGIYALGAEKKTLYSRRQRRTIEEEAMILDRTQRLAYTLGELESENGRLRHIESIAKRFMELTMAHKGDVKVIVTIVIVSSTIWSLDLVLQRLESTIVSTVVEAWLSNFMYIFAVEGQLKSVIMMQYALVIFVHVRL</sequence>
<dbReference type="Pfam" id="PF22936">
    <property type="entry name" value="Pol_BBD"/>
    <property type="match status" value="1"/>
</dbReference>
<dbReference type="AlphaFoldDB" id="A0A835DCW1"/>
<feature type="domain" description="Retrovirus-related Pol polyprotein from transposon TNT 1-94-like beta-barrel" evidence="1">
    <location>
        <begin position="222"/>
        <end position="299"/>
    </location>
</feature>
<dbReference type="InterPro" id="IPR054722">
    <property type="entry name" value="PolX-like_BBD"/>
</dbReference>
<comment type="caution">
    <text evidence="2">The sequence shown here is derived from an EMBL/GenBank/DDBJ whole genome shotgun (WGS) entry which is preliminary data.</text>
</comment>
<dbReference type="PANTHER" id="PTHR47481">
    <property type="match status" value="1"/>
</dbReference>
<accession>A0A835DCW1</accession>
<protein>
    <recommendedName>
        <fullName evidence="1">Retrovirus-related Pol polyprotein from transposon TNT 1-94-like beta-barrel domain-containing protein</fullName>
    </recommendedName>
</protein>
<evidence type="ECO:0000313" key="3">
    <source>
        <dbReference type="Proteomes" id="UP000655225"/>
    </source>
</evidence>
<keyword evidence="3" id="KW-1185">Reference proteome</keyword>
<gene>
    <name evidence="2" type="ORF">HHK36_017750</name>
</gene>
<dbReference type="PANTHER" id="PTHR47481:SF10">
    <property type="entry name" value="COPIA-LIKE POLYPROTEIN_RETROTRANSPOSON"/>
    <property type="match status" value="1"/>
</dbReference>
<proteinExistence type="predicted"/>
<organism evidence="2 3">
    <name type="scientific">Tetracentron sinense</name>
    <name type="common">Spur-leaf</name>
    <dbReference type="NCBI Taxonomy" id="13715"/>
    <lineage>
        <taxon>Eukaryota</taxon>
        <taxon>Viridiplantae</taxon>
        <taxon>Streptophyta</taxon>
        <taxon>Embryophyta</taxon>
        <taxon>Tracheophyta</taxon>
        <taxon>Spermatophyta</taxon>
        <taxon>Magnoliopsida</taxon>
        <taxon>Trochodendrales</taxon>
        <taxon>Trochodendraceae</taxon>
        <taxon>Tetracentron</taxon>
    </lineage>
</organism>
<reference evidence="2 3" key="1">
    <citation type="submission" date="2020-04" db="EMBL/GenBank/DDBJ databases">
        <title>Plant Genome Project.</title>
        <authorList>
            <person name="Zhang R.-G."/>
        </authorList>
    </citation>
    <scope>NUCLEOTIDE SEQUENCE [LARGE SCALE GENOMIC DNA]</scope>
    <source>
        <strain evidence="2">YNK0</strain>
        <tissue evidence="2">Leaf</tissue>
    </source>
</reference>
<dbReference type="Proteomes" id="UP000655225">
    <property type="component" value="Unassembled WGS sequence"/>
</dbReference>
<evidence type="ECO:0000313" key="2">
    <source>
        <dbReference type="EMBL" id="KAF8396137.1"/>
    </source>
</evidence>